<keyword evidence="5" id="KW-0472">Membrane</keyword>
<comment type="caution">
    <text evidence="8">The sequence shown here is derived from an EMBL/GenBank/DDBJ whole genome shotgun (WGS) entry which is preliminary data.</text>
</comment>
<feature type="domain" description="PX" evidence="6">
    <location>
        <begin position="1"/>
        <end position="151"/>
    </location>
</feature>
<dbReference type="InterPro" id="IPR000159">
    <property type="entry name" value="RA_dom"/>
</dbReference>
<dbReference type="InterPro" id="IPR001683">
    <property type="entry name" value="PX_dom"/>
</dbReference>
<proteinExistence type="predicted"/>
<dbReference type="PANTHER" id="PTHR12431">
    <property type="entry name" value="SORTING NEXIN 17 AND 27"/>
    <property type="match status" value="1"/>
</dbReference>
<dbReference type="PROSITE" id="PS50200">
    <property type="entry name" value="RA"/>
    <property type="match status" value="1"/>
</dbReference>
<dbReference type="Gene3D" id="3.30.1520.10">
    <property type="entry name" value="Phox-like domain"/>
    <property type="match status" value="1"/>
</dbReference>
<dbReference type="Pfam" id="PF21273">
    <property type="entry name" value="SNX17-27-31_F1_FERM"/>
    <property type="match status" value="1"/>
</dbReference>
<feature type="domain" description="Ras-associating" evidence="7">
    <location>
        <begin position="162"/>
        <end position="224"/>
    </location>
</feature>
<dbReference type="Proteomes" id="UP001159363">
    <property type="component" value="Chromosome 4"/>
</dbReference>
<dbReference type="PROSITE" id="PS50195">
    <property type="entry name" value="PX"/>
    <property type="match status" value="1"/>
</dbReference>
<sequence>MCYFCEEINNAIAVCFGYLQEAERLEPSEDTTGYTYIDYSEKRSLPISVPDYHYLEKNGERYVVFNIYMAGRHLCSRRYREFSNLHLNLKKEFVGFNFPKLPGKWPFTLSEQQLDARRRGLEQYLEKVCAVRVIAESDAMQEFLTDADDEQVVLYMWQGSVSPVDLKILLPDREVVVVTVKKSSNTEEVYHAVVDKICMNKNTAKYFYLFEIVEYHFGELQEAP</sequence>
<feature type="non-terminal residue" evidence="8">
    <location>
        <position position="224"/>
    </location>
</feature>
<dbReference type="InterPro" id="IPR036871">
    <property type="entry name" value="PX_dom_sf"/>
</dbReference>
<dbReference type="SUPFAM" id="SSF64268">
    <property type="entry name" value="PX domain"/>
    <property type="match status" value="1"/>
</dbReference>
<dbReference type="InterPro" id="IPR037833">
    <property type="entry name" value="SNX27_PX"/>
</dbReference>
<evidence type="ECO:0008006" key="10">
    <source>
        <dbReference type="Google" id="ProtNLM"/>
    </source>
</evidence>
<keyword evidence="9" id="KW-1185">Reference proteome</keyword>
<evidence type="ECO:0000256" key="5">
    <source>
        <dbReference type="ARBA" id="ARBA00023136"/>
    </source>
</evidence>
<name>A0ABQ9HFS7_9NEOP</name>
<reference evidence="8 9" key="1">
    <citation type="submission" date="2023-02" db="EMBL/GenBank/DDBJ databases">
        <title>LHISI_Scaffold_Assembly.</title>
        <authorList>
            <person name="Stuart O.P."/>
            <person name="Cleave R."/>
            <person name="Magrath M.J.L."/>
            <person name="Mikheyev A.S."/>
        </authorList>
    </citation>
    <scope>NUCLEOTIDE SEQUENCE [LARGE SCALE GENOMIC DNA]</scope>
    <source>
        <strain evidence="8">Daus_M_001</strain>
        <tissue evidence="8">Leg muscle</tissue>
    </source>
</reference>
<evidence type="ECO:0000313" key="9">
    <source>
        <dbReference type="Proteomes" id="UP001159363"/>
    </source>
</evidence>
<evidence type="ECO:0000256" key="3">
    <source>
        <dbReference type="ARBA" id="ARBA00022753"/>
    </source>
</evidence>
<evidence type="ECO:0000259" key="7">
    <source>
        <dbReference type="PROSITE" id="PS50200"/>
    </source>
</evidence>
<evidence type="ECO:0000256" key="1">
    <source>
        <dbReference type="ARBA" id="ARBA00004184"/>
    </source>
</evidence>
<dbReference type="PANTHER" id="PTHR12431:SF19">
    <property type="entry name" value="SORTING NEXIN-27"/>
    <property type="match status" value="1"/>
</dbReference>
<evidence type="ECO:0000313" key="8">
    <source>
        <dbReference type="EMBL" id="KAJ8883090.1"/>
    </source>
</evidence>
<accession>A0ABQ9HFS7</accession>
<dbReference type="Gene3D" id="3.10.20.90">
    <property type="entry name" value="Phosphatidylinositol 3-kinase Catalytic Subunit, Chain A, domain 1"/>
    <property type="match status" value="1"/>
</dbReference>
<keyword evidence="3" id="KW-0967">Endosome</keyword>
<dbReference type="InterPro" id="IPR048763">
    <property type="entry name" value="SNX17-31_FERM_F1"/>
</dbReference>
<evidence type="ECO:0000259" key="6">
    <source>
        <dbReference type="PROSITE" id="PS50195"/>
    </source>
</evidence>
<dbReference type="EMBL" id="JARBHB010000005">
    <property type="protein sequence ID" value="KAJ8883090.1"/>
    <property type="molecule type" value="Genomic_DNA"/>
</dbReference>
<comment type="subcellular location">
    <subcellularLocation>
        <location evidence="2">Early endosome</location>
    </subcellularLocation>
    <subcellularLocation>
        <location evidence="1">Endomembrane system</location>
        <topology evidence="1">Peripheral membrane protein</topology>
    </subcellularLocation>
</comment>
<evidence type="ECO:0000256" key="4">
    <source>
        <dbReference type="ARBA" id="ARBA00023121"/>
    </source>
</evidence>
<dbReference type="Pfam" id="PF00787">
    <property type="entry name" value="PX"/>
    <property type="match status" value="1"/>
</dbReference>
<protein>
    <recommendedName>
        <fullName evidence="10">Sorting nexin-27</fullName>
    </recommendedName>
</protein>
<organism evidence="8 9">
    <name type="scientific">Dryococelus australis</name>
    <dbReference type="NCBI Taxonomy" id="614101"/>
    <lineage>
        <taxon>Eukaryota</taxon>
        <taxon>Metazoa</taxon>
        <taxon>Ecdysozoa</taxon>
        <taxon>Arthropoda</taxon>
        <taxon>Hexapoda</taxon>
        <taxon>Insecta</taxon>
        <taxon>Pterygota</taxon>
        <taxon>Neoptera</taxon>
        <taxon>Polyneoptera</taxon>
        <taxon>Phasmatodea</taxon>
        <taxon>Verophasmatodea</taxon>
        <taxon>Anareolatae</taxon>
        <taxon>Phasmatidae</taxon>
        <taxon>Eurycanthinae</taxon>
        <taxon>Dryococelus</taxon>
    </lineage>
</organism>
<keyword evidence="4" id="KW-0446">Lipid-binding</keyword>
<gene>
    <name evidence="8" type="ORF">PR048_014929</name>
</gene>
<dbReference type="CDD" id="cd06886">
    <property type="entry name" value="PX_SNX27"/>
    <property type="match status" value="1"/>
</dbReference>
<dbReference type="SMART" id="SM00312">
    <property type="entry name" value="PX"/>
    <property type="match status" value="1"/>
</dbReference>
<evidence type="ECO:0000256" key="2">
    <source>
        <dbReference type="ARBA" id="ARBA00004412"/>
    </source>
</evidence>